<dbReference type="EMBL" id="SMAD01000001">
    <property type="protein sequence ID" value="TCS89823.1"/>
    <property type="molecule type" value="Genomic_DNA"/>
</dbReference>
<sequence>MSLKKITSLLILIITLPLLSIGQELTVASYNIRYANEGDAEKGDGWESRLPVITSQVLFFDFDLMGVQEALESQLIDLDGQLEAYDRIGVGRKDGKTGGEYSPIFYKKDRFKLLDHATFWLSETPETPSKGWDAALNRICTWGKFRDNESKKEFFYFNLHMDHKGQEARKNSTLLVLEKIREIAGNAPVILSGDFNFDQDHPNYKLIAGSGFLEDTYELAPIRMAPNGTFNQFNFNNTGHDRRIDHIFINKKFTANRFGILTGSYKGHFPSDHFPVVVELEMR</sequence>
<dbReference type="InterPro" id="IPR050410">
    <property type="entry name" value="CCR4/nocturin_mRNA_transcr"/>
</dbReference>
<dbReference type="RefSeq" id="WP_132127309.1">
    <property type="nucleotide sequence ID" value="NZ_CP042432.1"/>
</dbReference>
<keyword evidence="2" id="KW-0269">Exonuclease</keyword>
<dbReference type="SUPFAM" id="SSF56219">
    <property type="entry name" value="DNase I-like"/>
    <property type="match status" value="1"/>
</dbReference>
<dbReference type="OrthoDB" id="9793162at2"/>
<dbReference type="AlphaFoldDB" id="A0A4V2UUB7"/>
<keyword evidence="2" id="KW-0378">Hydrolase</keyword>
<dbReference type="CDD" id="cd09083">
    <property type="entry name" value="EEP-1"/>
    <property type="match status" value="1"/>
</dbReference>
<dbReference type="GO" id="GO:0004519">
    <property type="term" value="F:endonuclease activity"/>
    <property type="evidence" value="ECO:0007669"/>
    <property type="project" value="UniProtKB-KW"/>
</dbReference>
<dbReference type="PANTHER" id="PTHR12121">
    <property type="entry name" value="CARBON CATABOLITE REPRESSOR PROTEIN 4"/>
    <property type="match status" value="1"/>
</dbReference>
<keyword evidence="3" id="KW-1185">Reference proteome</keyword>
<comment type="caution">
    <text evidence="2">The sequence shown here is derived from an EMBL/GenBank/DDBJ whole genome shotgun (WGS) entry which is preliminary data.</text>
</comment>
<organism evidence="2 3">
    <name type="scientific">Anseongella ginsenosidimutans</name>
    <dbReference type="NCBI Taxonomy" id="496056"/>
    <lineage>
        <taxon>Bacteria</taxon>
        <taxon>Pseudomonadati</taxon>
        <taxon>Bacteroidota</taxon>
        <taxon>Sphingobacteriia</taxon>
        <taxon>Sphingobacteriales</taxon>
        <taxon>Sphingobacteriaceae</taxon>
        <taxon>Anseongella</taxon>
    </lineage>
</organism>
<name>A0A4V2UUB7_9SPHI</name>
<dbReference type="InterPro" id="IPR005135">
    <property type="entry name" value="Endo/exonuclease/phosphatase"/>
</dbReference>
<evidence type="ECO:0000259" key="1">
    <source>
        <dbReference type="Pfam" id="PF03372"/>
    </source>
</evidence>
<accession>A0A4V2UUB7</accession>
<evidence type="ECO:0000313" key="2">
    <source>
        <dbReference type="EMBL" id="TCS89823.1"/>
    </source>
</evidence>
<protein>
    <submittedName>
        <fullName evidence="2">Endonuclease/exonuclease/phosphatase family metal-dependent hydrolase</fullName>
    </submittedName>
</protein>
<evidence type="ECO:0000313" key="3">
    <source>
        <dbReference type="Proteomes" id="UP000295807"/>
    </source>
</evidence>
<reference evidence="2 3" key="1">
    <citation type="submission" date="2019-03" db="EMBL/GenBank/DDBJ databases">
        <title>Genomic Encyclopedia of Type Strains, Phase IV (KMG-IV): sequencing the most valuable type-strain genomes for metagenomic binning, comparative biology and taxonomic classification.</title>
        <authorList>
            <person name="Goeker M."/>
        </authorList>
    </citation>
    <scope>NUCLEOTIDE SEQUENCE [LARGE SCALE GENOMIC DNA]</scope>
    <source>
        <strain evidence="2 3">DSM 21100</strain>
    </source>
</reference>
<dbReference type="Gene3D" id="3.60.10.10">
    <property type="entry name" value="Endonuclease/exonuclease/phosphatase"/>
    <property type="match status" value="1"/>
</dbReference>
<dbReference type="PANTHER" id="PTHR12121:SF36">
    <property type="entry name" value="ENDONUCLEASE_EXONUCLEASE_PHOSPHATASE DOMAIN-CONTAINING PROTEIN"/>
    <property type="match status" value="1"/>
</dbReference>
<dbReference type="GO" id="GO:0000175">
    <property type="term" value="F:3'-5'-RNA exonuclease activity"/>
    <property type="evidence" value="ECO:0007669"/>
    <property type="project" value="TreeGrafter"/>
</dbReference>
<dbReference type="InterPro" id="IPR036691">
    <property type="entry name" value="Endo/exonu/phosph_ase_sf"/>
</dbReference>
<gene>
    <name evidence="2" type="ORF">EDD80_10120</name>
</gene>
<keyword evidence="2" id="KW-0255">Endonuclease</keyword>
<dbReference type="Pfam" id="PF03372">
    <property type="entry name" value="Exo_endo_phos"/>
    <property type="match status" value="1"/>
</dbReference>
<feature type="domain" description="Endonuclease/exonuclease/phosphatase" evidence="1">
    <location>
        <begin position="60"/>
        <end position="273"/>
    </location>
</feature>
<dbReference type="Proteomes" id="UP000295807">
    <property type="component" value="Unassembled WGS sequence"/>
</dbReference>
<keyword evidence="2" id="KW-0540">Nuclease</keyword>
<proteinExistence type="predicted"/>